<sequence>MYILFGWILMVIARILEAKEKPEQYRIYEKIIENYKSGVIPKQKSAIMVNFSMELYQIIEVNEPQQSIRINAWVSEKWLDGMLGWEAKEYSNVSQLILPHSKIWIPDTTLYNSLEMSESNIERDLHVQLTTGGKNYGSNIKLLYPKIFISSCLLNLRYFPFDIQTCTLTFGSWSFDNTLIDYNGVDIEKAIGVSNCLENDGWNLLKTIGRRHVRKYDCCPNNYTLLEFDFVLARKPLYYIVNLIFPTGIITFISILGFFTSSSINDLRQEKISLGITTLLSMSILVFMVSDQMPSTSSFVPLIGWFYTSMIALISLGTLCASIVIFIQKQGILGNSPSQKYLKITRTFASTVYMEMPLVMKQAYWKKEKDEKMRRGSPGQRRKSLWQKAYGLGLKSLKINQEQDSPQNGIHRTSPSKPHSVPILANLDEFDDPMTCSTLTEDMCYKPIEVNVTPCYTRNLAQLEWDWIAAVVERVCLLVFIILFMLCSLGINFIGYYHWKLAKMSDLHPLV</sequence>
<dbReference type="PRINTS" id="PR00252">
    <property type="entry name" value="NRIONCHANNEL"/>
</dbReference>
<keyword evidence="2 5" id="KW-0812">Transmembrane</keyword>
<dbReference type="OrthoDB" id="6097796at2759"/>
<protein>
    <recommendedName>
        <fullName evidence="10">Neurotransmitter-gated ion-channel ligand-binding domain-containing protein</fullName>
    </recommendedName>
</protein>
<dbReference type="SUPFAM" id="SSF90112">
    <property type="entry name" value="Neurotransmitter-gated ion-channel transmembrane pore"/>
    <property type="match status" value="1"/>
</dbReference>
<keyword evidence="4 5" id="KW-0472">Membrane</keyword>
<dbReference type="FunFam" id="2.70.170.10:FF:000028">
    <property type="entry name" value="AcetylCholine Receptor"/>
    <property type="match status" value="1"/>
</dbReference>
<reference evidence="8" key="1">
    <citation type="submission" date="2022-11" db="EMBL/GenBank/DDBJ databases">
        <authorList>
            <person name="Kikuchi T."/>
        </authorList>
    </citation>
    <scope>NUCLEOTIDE SEQUENCE</scope>
    <source>
        <strain evidence="8">PS1010</strain>
    </source>
</reference>
<keyword evidence="5" id="KW-0406">Ion transport</keyword>
<feature type="transmembrane region" description="Helical" evidence="5">
    <location>
        <begin position="302"/>
        <end position="327"/>
    </location>
</feature>
<dbReference type="Pfam" id="PF02932">
    <property type="entry name" value="Neur_chan_memb"/>
    <property type="match status" value="1"/>
</dbReference>
<dbReference type="EMBL" id="CANHGI010000005">
    <property type="protein sequence ID" value="CAI5453606.1"/>
    <property type="molecule type" value="Genomic_DNA"/>
</dbReference>
<feature type="transmembrane region" description="Helical" evidence="5">
    <location>
        <begin position="475"/>
        <end position="499"/>
    </location>
</feature>
<evidence type="ECO:0000313" key="9">
    <source>
        <dbReference type="Proteomes" id="UP001152747"/>
    </source>
</evidence>
<dbReference type="InterPro" id="IPR018000">
    <property type="entry name" value="Neurotransmitter_ion_chnl_CS"/>
</dbReference>
<dbReference type="GO" id="GO:0016020">
    <property type="term" value="C:membrane"/>
    <property type="evidence" value="ECO:0007669"/>
    <property type="project" value="UniProtKB-SubCell"/>
</dbReference>
<keyword evidence="3 5" id="KW-1133">Transmembrane helix</keyword>
<evidence type="ECO:0000256" key="3">
    <source>
        <dbReference type="ARBA" id="ARBA00022989"/>
    </source>
</evidence>
<gene>
    <name evidence="8" type="ORF">CAMP_LOCUS16243</name>
</gene>
<comment type="caution">
    <text evidence="8">The sequence shown here is derived from an EMBL/GenBank/DDBJ whole genome shotgun (WGS) entry which is preliminary data.</text>
</comment>
<dbReference type="InterPro" id="IPR038050">
    <property type="entry name" value="Neuro_actylchol_rec"/>
</dbReference>
<comment type="similarity">
    <text evidence="5">Belongs to the ligand-gated ion channel (TC 1.A.9) family.</text>
</comment>
<keyword evidence="5" id="KW-0732">Signal</keyword>
<keyword evidence="9" id="KW-1185">Reference proteome</keyword>
<feature type="chain" id="PRO_5040541594" description="Neurotransmitter-gated ion-channel ligand-binding domain-containing protein" evidence="5">
    <location>
        <begin position="19"/>
        <end position="511"/>
    </location>
</feature>
<evidence type="ECO:0008006" key="10">
    <source>
        <dbReference type="Google" id="ProtNLM"/>
    </source>
</evidence>
<organism evidence="8 9">
    <name type="scientific">Caenorhabditis angaria</name>
    <dbReference type="NCBI Taxonomy" id="860376"/>
    <lineage>
        <taxon>Eukaryota</taxon>
        <taxon>Metazoa</taxon>
        <taxon>Ecdysozoa</taxon>
        <taxon>Nematoda</taxon>
        <taxon>Chromadorea</taxon>
        <taxon>Rhabditida</taxon>
        <taxon>Rhabditina</taxon>
        <taxon>Rhabditomorpha</taxon>
        <taxon>Rhabditoidea</taxon>
        <taxon>Rhabditidae</taxon>
        <taxon>Peloderinae</taxon>
        <taxon>Caenorhabditis</taxon>
    </lineage>
</organism>
<evidence type="ECO:0000259" key="6">
    <source>
        <dbReference type="Pfam" id="PF02931"/>
    </source>
</evidence>
<keyword evidence="5" id="KW-0813">Transport</keyword>
<dbReference type="GO" id="GO:0005230">
    <property type="term" value="F:extracellular ligand-gated monoatomic ion channel activity"/>
    <property type="evidence" value="ECO:0007669"/>
    <property type="project" value="InterPro"/>
</dbReference>
<evidence type="ECO:0000256" key="1">
    <source>
        <dbReference type="ARBA" id="ARBA00004141"/>
    </source>
</evidence>
<dbReference type="InterPro" id="IPR006202">
    <property type="entry name" value="Neur_chan_lig-bd"/>
</dbReference>
<dbReference type="CDD" id="cd19051">
    <property type="entry name" value="LGIC_TM_cation"/>
    <property type="match status" value="1"/>
</dbReference>
<feature type="transmembrane region" description="Helical" evidence="5">
    <location>
        <begin position="272"/>
        <end position="290"/>
    </location>
</feature>
<dbReference type="InterPro" id="IPR036719">
    <property type="entry name" value="Neuro-gated_channel_TM_sf"/>
</dbReference>
<feature type="domain" description="Neurotransmitter-gated ion-channel ligand-binding" evidence="6">
    <location>
        <begin position="25"/>
        <end position="236"/>
    </location>
</feature>
<feature type="signal peptide" evidence="5">
    <location>
        <begin position="1"/>
        <end position="18"/>
    </location>
</feature>
<dbReference type="Gene3D" id="2.70.170.10">
    <property type="entry name" value="Neurotransmitter-gated ion-channel ligand-binding domain"/>
    <property type="match status" value="1"/>
</dbReference>
<evidence type="ECO:0000313" key="8">
    <source>
        <dbReference type="EMBL" id="CAI5453606.1"/>
    </source>
</evidence>
<evidence type="ECO:0000256" key="2">
    <source>
        <dbReference type="ARBA" id="ARBA00022692"/>
    </source>
</evidence>
<dbReference type="CDD" id="cd18997">
    <property type="entry name" value="LGIC_ECD_nAChR"/>
    <property type="match status" value="1"/>
</dbReference>
<dbReference type="Pfam" id="PF02931">
    <property type="entry name" value="Neur_chan_LBD"/>
    <property type="match status" value="1"/>
</dbReference>
<dbReference type="InterPro" id="IPR006201">
    <property type="entry name" value="Neur_channel"/>
</dbReference>
<dbReference type="GO" id="GO:0004888">
    <property type="term" value="F:transmembrane signaling receptor activity"/>
    <property type="evidence" value="ECO:0007669"/>
    <property type="project" value="InterPro"/>
</dbReference>
<keyword evidence="5" id="KW-0407">Ion channel</keyword>
<evidence type="ECO:0000259" key="7">
    <source>
        <dbReference type="Pfam" id="PF02932"/>
    </source>
</evidence>
<dbReference type="Gene3D" id="1.20.58.390">
    <property type="entry name" value="Neurotransmitter-gated ion-channel transmembrane domain"/>
    <property type="match status" value="1"/>
</dbReference>
<dbReference type="PROSITE" id="PS00236">
    <property type="entry name" value="NEUROTR_ION_CHANNEL"/>
    <property type="match status" value="1"/>
</dbReference>
<proteinExistence type="inferred from homology"/>
<feature type="transmembrane region" description="Helical" evidence="5">
    <location>
        <begin position="237"/>
        <end position="260"/>
    </location>
</feature>
<dbReference type="SUPFAM" id="SSF63712">
    <property type="entry name" value="Nicotinic receptor ligand binding domain-like"/>
    <property type="match status" value="1"/>
</dbReference>
<dbReference type="InterPro" id="IPR036734">
    <property type="entry name" value="Neur_chan_lig-bd_sf"/>
</dbReference>
<evidence type="ECO:0000256" key="4">
    <source>
        <dbReference type="ARBA" id="ARBA00023136"/>
    </source>
</evidence>
<evidence type="ECO:0000256" key="5">
    <source>
        <dbReference type="RuleBase" id="RU000687"/>
    </source>
</evidence>
<dbReference type="InterPro" id="IPR006029">
    <property type="entry name" value="Neurotrans-gated_channel_TM"/>
</dbReference>
<name>A0A9P1IYW0_9PELO</name>
<accession>A0A9P1IYW0</accession>
<comment type="subcellular location">
    <subcellularLocation>
        <location evidence="1">Membrane</location>
        <topology evidence="1">Multi-pass membrane protein</topology>
    </subcellularLocation>
</comment>
<dbReference type="PANTHER" id="PTHR18945">
    <property type="entry name" value="NEUROTRANSMITTER GATED ION CHANNEL"/>
    <property type="match status" value="1"/>
</dbReference>
<dbReference type="AlphaFoldDB" id="A0A9P1IYW0"/>
<feature type="domain" description="Neurotransmitter-gated ion-channel transmembrane" evidence="7">
    <location>
        <begin position="243"/>
        <end position="491"/>
    </location>
</feature>
<dbReference type="FunFam" id="1.20.58.390:FF:000049">
    <property type="entry name" value="AcetylCholine Receptor"/>
    <property type="match status" value="1"/>
</dbReference>
<dbReference type="Proteomes" id="UP001152747">
    <property type="component" value="Unassembled WGS sequence"/>
</dbReference>